<name>A0A6J6YYC2_9ZZZZ</name>
<evidence type="ECO:0000313" key="5">
    <source>
        <dbReference type="EMBL" id="CAB4994899.1"/>
    </source>
</evidence>
<evidence type="ECO:0000313" key="2">
    <source>
        <dbReference type="EMBL" id="CAB4365538.1"/>
    </source>
</evidence>
<reference evidence="3" key="1">
    <citation type="submission" date="2020-05" db="EMBL/GenBank/DDBJ databases">
        <authorList>
            <person name="Chiriac C."/>
            <person name="Salcher M."/>
            <person name="Ghai R."/>
            <person name="Kavagutti S V."/>
        </authorList>
    </citation>
    <scope>NUCLEOTIDE SEQUENCE</scope>
</reference>
<evidence type="ECO:0000313" key="3">
    <source>
        <dbReference type="EMBL" id="CAB4811968.1"/>
    </source>
</evidence>
<dbReference type="SUPFAM" id="SSF56112">
    <property type="entry name" value="Protein kinase-like (PK-like)"/>
    <property type="match status" value="1"/>
</dbReference>
<gene>
    <name evidence="3" type="ORF">UFOPK3099_00804</name>
    <name evidence="4" type="ORF">UFOPK3267_01510</name>
    <name evidence="5" type="ORF">UFOPK3931_01725</name>
    <name evidence="2" type="ORF">UFOPK4189_03281</name>
</gene>
<dbReference type="AlphaFoldDB" id="A0A6J6YYC2"/>
<dbReference type="InterPro" id="IPR002575">
    <property type="entry name" value="Aminoglycoside_PTrfase"/>
</dbReference>
<accession>A0A6J6YYC2</accession>
<dbReference type="PANTHER" id="PTHR23020">
    <property type="entry name" value="UNCHARACTERIZED NUCLEAR HORMONE RECEPTOR-RELATED"/>
    <property type="match status" value="1"/>
</dbReference>
<sequence>MSDAEDRTVDAHTLTRQLRVRHPDVEVAAVQVLTEHEGSASRLRLALQYAPGKDAGLPPTMFLKRNLAAFNFPGEMYSTEVGIYRDVLDGVDIERPAVYAIETGADDLHFTILMEDLGERPGARLGIVTQPTTIDEVAGLLDTIATLHATFWASPRLDTELTWLQPPLQNTSMAFWRQHGPRLARRHMEKGHRAALVDRAVWTDDRLWNGFDRFLVDLDSGPHTLLHGDVHAGNVYYVNGTGGGLIDWQLALRGNWGVDVTYLLTTALDPVQQAAHEADLLRHYLDRLAAHGVTPPDFDTAWLTYRRHVIYGVAMWLITPDGVHTDEAQLGYLARCLEAADRLGTLEALGQG</sequence>
<feature type="domain" description="CHK kinase-like" evidence="1">
    <location>
        <begin position="112"/>
        <end position="294"/>
    </location>
</feature>
<dbReference type="EMBL" id="CAFBOL010000045">
    <property type="protein sequence ID" value="CAB4994899.1"/>
    <property type="molecule type" value="Genomic_DNA"/>
</dbReference>
<proteinExistence type="predicted"/>
<evidence type="ECO:0000313" key="4">
    <source>
        <dbReference type="EMBL" id="CAB4851374.1"/>
    </source>
</evidence>
<dbReference type="EMBL" id="CAFBIY010000079">
    <property type="protein sequence ID" value="CAB4851374.1"/>
    <property type="molecule type" value="Genomic_DNA"/>
</dbReference>
<dbReference type="EMBL" id="CAESGF010000035">
    <property type="protein sequence ID" value="CAB4365538.1"/>
    <property type="molecule type" value="Genomic_DNA"/>
</dbReference>
<dbReference type="InterPro" id="IPR015897">
    <property type="entry name" value="CHK_kinase-like"/>
</dbReference>
<dbReference type="InterPro" id="IPR052961">
    <property type="entry name" value="Oxido-Kinase-like_Enzymes"/>
</dbReference>
<dbReference type="SMART" id="SM00587">
    <property type="entry name" value="CHK"/>
    <property type="match status" value="1"/>
</dbReference>
<dbReference type="PANTHER" id="PTHR23020:SF41">
    <property type="entry name" value="AMINOGLYCOSIDE PHOSPHOTRANSFERASE DOMAIN-CONTAINING PROTEIN"/>
    <property type="match status" value="1"/>
</dbReference>
<dbReference type="Pfam" id="PF01636">
    <property type="entry name" value="APH"/>
    <property type="match status" value="1"/>
</dbReference>
<protein>
    <submittedName>
        <fullName evidence="3">Unannotated protein</fullName>
    </submittedName>
</protein>
<dbReference type="Gene3D" id="3.90.1200.10">
    <property type="match status" value="1"/>
</dbReference>
<dbReference type="InterPro" id="IPR011009">
    <property type="entry name" value="Kinase-like_dom_sf"/>
</dbReference>
<evidence type="ECO:0000259" key="1">
    <source>
        <dbReference type="SMART" id="SM00587"/>
    </source>
</evidence>
<organism evidence="3">
    <name type="scientific">freshwater metagenome</name>
    <dbReference type="NCBI Taxonomy" id="449393"/>
    <lineage>
        <taxon>unclassified sequences</taxon>
        <taxon>metagenomes</taxon>
        <taxon>ecological metagenomes</taxon>
    </lineage>
</organism>
<dbReference type="EMBL" id="CAFAAV010000045">
    <property type="protein sequence ID" value="CAB4811968.1"/>
    <property type="molecule type" value="Genomic_DNA"/>
</dbReference>